<reference evidence="2 3" key="1">
    <citation type="submission" date="2018-11" db="EMBL/GenBank/DDBJ databases">
        <authorList>
            <person name="Mardanov A.V."/>
            <person name="Ravin N.V."/>
            <person name="Dedysh S.N."/>
        </authorList>
    </citation>
    <scope>NUCLEOTIDE SEQUENCE [LARGE SCALE GENOMIC DNA]</scope>
    <source>
        <strain evidence="2 3">AF10</strain>
    </source>
</reference>
<keyword evidence="1" id="KW-0812">Transmembrane</keyword>
<keyword evidence="3" id="KW-1185">Reference proteome</keyword>
<dbReference type="Proteomes" id="UP000289437">
    <property type="component" value="Unassembled WGS sequence"/>
</dbReference>
<feature type="transmembrane region" description="Helical" evidence="1">
    <location>
        <begin position="12"/>
        <end position="32"/>
    </location>
</feature>
<feature type="transmembrane region" description="Helical" evidence="1">
    <location>
        <begin position="44"/>
        <end position="67"/>
    </location>
</feature>
<dbReference type="AlphaFoldDB" id="A0A4Q0SWU0"/>
<dbReference type="EMBL" id="RDSM01000003">
    <property type="protein sequence ID" value="RXH54882.1"/>
    <property type="molecule type" value="Genomic_DNA"/>
</dbReference>
<feature type="transmembrane region" description="Helical" evidence="1">
    <location>
        <begin position="73"/>
        <end position="95"/>
    </location>
</feature>
<keyword evidence="1" id="KW-1133">Transmembrane helix</keyword>
<feature type="transmembrane region" description="Helical" evidence="1">
    <location>
        <begin position="224"/>
        <end position="241"/>
    </location>
</feature>
<name>A0A4Q0SWU0_9BACT</name>
<feature type="transmembrane region" description="Helical" evidence="1">
    <location>
        <begin position="155"/>
        <end position="171"/>
    </location>
</feature>
<protein>
    <submittedName>
        <fullName evidence="2">Uncharacterized protein</fullName>
    </submittedName>
</protein>
<sequence length="496" mass="53589">MGLAVVQLALGTNALFSGLCIVFIVTATYAFNMAGGLARPSGSYVFFFALLAVILGLVAKCLLLEAADSNLRVPMITMEAYTGGILAMLAAVYMSQRFIRRVGFLQNLATVDNMKMAAIGCLVAGIGVPLLGGVLYTEGGNVFTPLFSAYNQINHFLPMAIILGVTAEIYLSNGTRSVNAPVLIAGGWMLFQGGVLSFSKEALFLPPVCWLATGASLRYRFSRGQLFGGLLILFLFGRYMIPFCQYGRSFRSDSNTFSQNVDVSISLLFRLEEVRTLYAQNLAIIDRGSQHGYFNTDQGLFDRLQMFGIDDALNAVTEEEGEYGLTPILSYFLNAVPHVFWPDKPTINMANVFGHAVGLPESDTTTSISFSPVAEAYHDAKWAGVFIVAPIIWFLLFIIMDSLCGDTRKSPWGILALSLFAHDAPEGMLGGPVYLMSMGVIIISTIAIFSAYLLPLLATMTTGAKSRKAKRVLAVLPAARQRGGLVSKPPAADSSL</sequence>
<keyword evidence="1" id="KW-0472">Membrane</keyword>
<reference evidence="3" key="2">
    <citation type="submission" date="2019-02" db="EMBL/GenBank/DDBJ databases">
        <title>Granulicella sibirica sp. nov., a psychrotolerant acidobacterium isolated from an organic soil layer in forested tundra, West Siberia.</title>
        <authorList>
            <person name="Oshkin I.Y."/>
            <person name="Kulichevskaya I.S."/>
            <person name="Rijpstra W.I.C."/>
            <person name="Sinninghe Damste J.S."/>
            <person name="Rakitin A.L."/>
            <person name="Ravin N.V."/>
            <person name="Dedysh S.N."/>
        </authorList>
    </citation>
    <scope>NUCLEOTIDE SEQUENCE [LARGE SCALE GENOMIC DNA]</scope>
    <source>
        <strain evidence="3">AF10</strain>
    </source>
</reference>
<feature type="transmembrane region" description="Helical" evidence="1">
    <location>
        <begin position="433"/>
        <end position="458"/>
    </location>
</feature>
<evidence type="ECO:0000313" key="3">
    <source>
        <dbReference type="Proteomes" id="UP000289437"/>
    </source>
</evidence>
<organism evidence="2 3">
    <name type="scientific">Granulicella sibirica</name>
    <dbReference type="NCBI Taxonomy" id="2479048"/>
    <lineage>
        <taxon>Bacteria</taxon>
        <taxon>Pseudomonadati</taxon>
        <taxon>Acidobacteriota</taxon>
        <taxon>Terriglobia</taxon>
        <taxon>Terriglobales</taxon>
        <taxon>Acidobacteriaceae</taxon>
        <taxon>Granulicella</taxon>
    </lineage>
</organism>
<feature type="transmembrane region" description="Helical" evidence="1">
    <location>
        <begin position="382"/>
        <end position="400"/>
    </location>
</feature>
<evidence type="ECO:0000313" key="2">
    <source>
        <dbReference type="EMBL" id="RXH54882.1"/>
    </source>
</evidence>
<feature type="transmembrane region" description="Helical" evidence="1">
    <location>
        <begin position="178"/>
        <end position="198"/>
    </location>
</feature>
<accession>A0A4Q0SWU0</accession>
<evidence type="ECO:0000256" key="1">
    <source>
        <dbReference type="SAM" id="Phobius"/>
    </source>
</evidence>
<feature type="transmembrane region" description="Helical" evidence="1">
    <location>
        <begin position="116"/>
        <end position="135"/>
    </location>
</feature>
<gene>
    <name evidence="2" type="ORF">GRAN_3986</name>
</gene>
<comment type="caution">
    <text evidence="2">The sequence shown here is derived from an EMBL/GenBank/DDBJ whole genome shotgun (WGS) entry which is preliminary data.</text>
</comment>
<proteinExistence type="predicted"/>